<dbReference type="PANTHER" id="PTHR33146:SF26">
    <property type="entry name" value="ENDONUCLEASE 4"/>
    <property type="match status" value="1"/>
</dbReference>
<name>A0A3P3QEF3_9GAMM</name>
<dbReference type="Pfam" id="PF02265">
    <property type="entry name" value="S1-P1_nuclease"/>
    <property type="match status" value="1"/>
</dbReference>
<accession>A0A3P3QEF3</accession>
<reference evidence="8 9" key="1">
    <citation type="submission" date="2018-11" db="EMBL/GenBank/DDBJ databases">
        <title>Draft genome analysis of Rheinheimera mesophila isolated from an industrial waste site.</title>
        <authorList>
            <person name="Yu Q."/>
            <person name="Qi Y."/>
            <person name="Zhang H."/>
            <person name="Lu Y."/>
            <person name="Pu J."/>
        </authorList>
    </citation>
    <scope>NUCLEOTIDE SEQUENCE [LARGE SCALE GENOMIC DNA]</scope>
    <source>
        <strain evidence="8 9">IITR13</strain>
    </source>
</reference>
<keyword evidence="5" id="KW-1015">Disulfide bond</keyword>
<keyword evidence="4" id="KW-0378">Hydrolase</keyword>
<organism evidence="8 9">
    <name type="scientific">Rheinheimera mesophila</name>
    <dbReference type="NCBI Taxonomy" id="1547515"/>
    <lineage>
        <taxon>Bacteria</taxon>
        <taxon>Pseudomonadati</taxon>
        <taxon>Pseudomonadota</taxon>
        <taxon>Gammaproteobacteria</taxon>
        <taxon>Chromatiales</taxon>
        <taxon>Chromatiaceae</taxon>
        <taxon>Rheinheimera</taxon>
    </lineage>
</organism>
<keyword evidence="1" id="KW-0540">Nuclease</keyword>
<dbReference type="InterPro" id="IPR008947">
    <property type="entry name" value="PLipase_C/P1_nuclease_dom_sf"/>
</dbReference>
<keyword evidence="3 8" id="KW-0255">Endonuclease</keyword>
<protein>
    <submittedName>
        <fullName evidence="8">Endonuclease</fullName>
    </submittedName>
</protein>
<dbReference type="SUPFAM" id="SSF48537">
    <property type="entry name" value="Phospholipase C/P1 nuclease"/>
    <property type="match status" value="1"/>
</dbReference>
<dbReference type="RefSeq" id="WP_046518435.1">
    <property type="nucleotide sequence ID" value="NZ_LAVS01000002.1"/>
</dbReference>
<feature type="chain" id="PRO_5018551683" evidence="7">
    <location>
        <begin position="18"/>
        <end position="262"/>
    </location>
</feature>
<dbReference type="GO" id="GO:0046872">
    <property type="term" value="F:metal ion binding"/>
    <property type="evidence" value="ECO:0007669"/>
    <property type="project" value="UniProtKB-KW"/>
</dbReference>
<keyword evidence="6" id="KW-0325">Glycoprotein</keyword>
<evidence type="ECO:0000256" key="1">
    <source>
        <dbReference type="ARBA" id="ARBA00022722"/>
    </source>
</evidence>
<dbReference type="OrthoDB" id="267579at2"/>
<keyword evidence="2" id="KW-0479">Metal-binding</keyword>
<dbReference type="EMBL" id="RRCF01000004">
    <property type="protein sequence ID" value="RRJ19478.1"/>
    <property type="molecule type" value="Genomic_DNA"/>
</dbReference>
<evidence type="ECO:0000313" key="8">
    <source>
        <dbReference type="EMBL" id="RRJ19478.1"/>
    </source>
</evidence>
<proteinExistence type="predicted"/>
<sequence length="262" mass="29594">MRSLVLALALFCSPLFAFGELGHQMVCSMAYQLLSPVSQQKVQQLMQLHEQKEFSKACSWPDQVRSLPEYQHTKVWHYVNIQRTDTTLTMQHCPAEGCVLSAIEQQRLKLTPFAPSKAQLEALLFVGHFIADLHQPLHAGYADDLGGNKTAVYFEGEPSNLHGVWDSRLLEAASYQQETKQQALYQALRAKQQEWQNASVLDWANESVMLVKLIYQGYKPGMLIDKAYQQQHLPALEQRLQQAAVRLALVLEQSFNPAANAG</sequence>
<dbReference type="GO" id="GO:0006308">
    <property type="term" value="P:DNA catabolic process"/>
    <property type="evidence" value="ECO:0007669"/>
    <property type="project" value="InterPro"/>
</dbReference>
<feature type="signal peptide" evidence="7">
    <location>
        <begin position="1"/>
        <end position="17"/>
    </location>
</feature>
<dbReference type="Proteomes" id="UP000276260">
    <property type="component" value="Unassembled WGS sequence"/>
</dbReference>
<dbReference type="CDD" id="cd11010">
    <property type="entry name" value="S1-P1_nuclease"/>
    <property type="match status" value="1"/>
</dbReference>
<dbReference type="GO" id="GO:0003676">
    <property type="term" value="F:nucleic acid binding"/>
    <property type="evidence" value="ECO:0007669"/>
    <property type="project" value="InterPro"/>
</dbReference>
<dbReference type="PANTHER" id="PTHR33146">
    <property type="entry name" value="ENDONUCLEASE 4"/>
    <property type="match status" value="1"/>
</dbReference>
<evidence type="ECO:0000313" key="9">
    <source>
        <dbReference type="Proteomes" id="UP000276260"/>
    </source>
</evidence>
<evidence type="ECO:0000256" key="6">
    <source>
        <dbReference type="ARBA" id="ARBA00023180"/>
    </source>
</evidence>
<comment type="caution">
    <text evidence="8">The sequence shown here is derived from an EMBL/GenBank/DDBJ whole genome shotgun (WGS) entry which is preliminary data.</text>
</comment>
<dbReference type="AlphaFoldDB" id="A0A3P3QEF3"/>
<evidence type="ECO:0000256" key="5">
    <source>
        <dbReference type="ARBA" id="ARBA00023157"/>
    </source>
</evidence>
<evidence type="ECO:0000256" key="2">
    <source>
        <dbReference type="ARBA" id="ARBA00022723"/>
    </source>
</evidence>
<dbReference type="GO" id="GO:0004519">
    <property type="term" value="F:endonuclease activity"/>
    <property type="evidence" value="ECO:0007669"/>
    <property type="project" value="UniProtKB-KW"/>
</dbReference>
<keyword evidence="9" id="KW-1185">Reference proteome</keyword>
<dbReference type="Gene3D" id="1.10.575.10">
    <property type="entry name" value="P1 Nuclease"/>
    <property type="match status" value="1"/>
</dbReference>
<evidence type="ECO:0000256" key="4">
    <source>
        <dbReference type="ARBA" id="ARBA00022801"/>
    </source>
</evidence>
<evidence type="ECO:0000256" key="3">
    <source>
        <dbReference type="ARBA" id="ARBA00022759"/>
    </source>
</evidence>
<gene>
    <name evidence="8" type="ORF">EIK76_13560</name>
</gene>
<evidence type="ECO:0000256" key="7">
    <source>
        <dbReference type="SAM" id="SignalP"/>
    </source>
</evidence>
<dbReference type="InterPro" id="IPR003154">
    <property type="entry name" value="S1/P1nuclease"/>
</dbReference>
<keyword evidence="7" id="KW-0732">Signal</keyword>
<dbReference type="GO" id="GO:0016788">
    <property type="term" value="F:hydrolase activity, acting on ester bonds"/>
    <property type="evidence" value="ECO:0007669"/>
    <property type="project" value="InterPro"/>
</dbReference>